<dbReference type="InterPro" id="IPR015422">
    <property type="entry name" value="PyrdxlP-dep_Trfase_small"/>
</dbReference>
<evidence type="ECO:0000259" key="2">
    <source>
        <dbReference type="Pfam" id="PF02347"/>
    </source>
</evidence>
<evidence type="ECO:0000256" key="1">
    <source>
        <dbReference type="ARBA" id="ARBA00023002"/>
    </source>
</evidence>
<dbReference type="PANTHER" id="PTHR42806">
    <property type="entry name" value="GLYCINE CLEAVAGE SYSTEM P-PROTEIN"/>
    <property type="match status" value="1"/>
</dbReference>
<dbReference type="EMBL" id="DSEC01000432">
    <property type="protein sequence ID" value="HER44023.1"/>
    <property type="molecule type" value="Genomic_DNA"/>
</dbReference>
<evidence type="ECO:0000313" key="3">
    <source>
        <dbReference type="EMBL" id="HER44023.1"/>
    </source>
</evidence>
<accession>A0A7V2AVH1</accession>
<dbReference type="InterPro" id="IPR023010">
    <property type="entry name" value="GcvPA"/>
</dbReference>
<sequence length="286" mass="30334">MSYVQNTDSDRLEMLRETGVSSFEELLEPIDERLRVEGILDIGPAMSEAEVASRLGALASANSPASEMASFLGGGIYDRYIPATVRYVLSRSEFYTSYTPYQAEVSQGTLQAIFEYQTMIARLAAMDAANASMYDASTALAEAMLMASGIKRSGRIIIPAALSRRVRAVLDSYAAGKGIEIEEAPFSGDGTIDGERLEEMLAEKAAAVVLAQPNYFGLIEDARTVSELAHGAGALLIVLADPVSLALIEPPGAYDADIVVGEGQSLGIAQSFGGPLLGFLAAKTPY</sequence>
<dbReference type="InterPro" id="IPR015424">
    <property type="entry name" value="PyrdxlP-dep_Trfase"/>
</dbReference>
<dbReference type="SUPFAM" id="SSF53383">
    <property type="entry name" value="PLP-dependent transferases"/>
    <property type="match status" value="1"/>
</dbReference>
<dbReference type="Gene3D" id="3.90.1150.10">
    <property type="entry name" value="Aspartate Aminotransferase, domain 1"/>
    <property type="match status" value="1"/>
</dbReference>
<dbReference type="GO" id="GO:0004375">
    <property type="term" value="F:glycine dehydrogenase (decarboxylating) activity"/>
    <property type="evidence" value="ECO:0007669"/>
    <property type="project" value="UniProtKB-EC"/>
</dbReference>
<feature type="domain" description="Glycine cleavage system P-protein N-terminal" evidence="2">
    <location>
        <begin position="2"/>
        <end position="284"/>
    </location>
</feature>
<dbReference type="Proteomes" id="UP000886069">
    <property type="component" value="Unassembled WGS sequence"/>
</dbReference>
<protein>
    <submittedName>
        <fullName evidence="3">Aminomethyl-transferring glycine dehydrogenase subunit GcvPA</fullName>
        <ecNumber evidence="3">1.4.4.2</ecNumber>
    </submittedName>
</protein>
<dbReference type="PANTHER" id="PTHR42806:SF1">
    <property type="entry name" value="GLYCINE DEHYDROGENASE (DECARBOXYLATING)"/>
    <property type="match status" value="1"/>
</dbReference>
<keyword evidence="1 3" id="KW-0560">Oxidoreductase</keyword>
<proteinExistence type="predicted"/>
<gene>
    <name evidence="3" type="ORF">ENO08_06150</name>
</gene>
<dbReference type="InterPro" id="IPR015421">
    <property type="entry name" value="PyrdxlP-dep_Trfase_major"/>
</dbReference>
<dbReference type="EC" id="1.4.4.2" evidence="3"/>
<dbReference type="NCBIfam" id="NF001696">
    <property type="entry name" value="PRK00451.1"/>
    <property type="match status" value="1"/>
</dbReference>
<name>A0A7V2AVH1_UNCEI</name>
<reference evidence="3" key="1">
    <citation type="journal article" date="2020" name="mSystems">
        <title>Genome- and Community-Level Interaction Insights into Carbon Utilization and Element Cycling Functions of Hydrothermarchaeota in Hydrothermal Sediment.</title>
        <authorList>
            <person name="Zhou Z."/>
            <person name="Liu Y."/>
            <person name="Xu W."/>
            <person name="Pan J."/>
            <person name="Luo Z.H."/>
            <person name="Li M."/>
        </authorList>
    </citation>
    <scope>NUCLEOTIDE SEQUENCE [LARGE SCALE GENOMIC DNA]</scope>
    <source>
        <strain evidence="3">SpSt-1233</strain>
    </source>
</reference>
<organism evidence="3">
    <name type="scientific">Eiseniibacteriota bacterium</name>
    <dbReference type="NCBI Taxonomy" id="2212470"/>
    <lineage>
        <taxon>Bacteria</taxon>
        <taxon>Candidatus Eiseniibacteriota</taxon>
    </lineage>
</organism>
<dbReference type="Pfam" id="PF02347">
    <property type="entry name" value="GDC-P"/>
    <property type="match status" value="1"/>
</dbReference>
<dbReference type="AlphaFoldDB" id="A0A7V2AVH1"/>
<dbReference type="Gene3D" id="3.40.640.10">
    <property type="entry name" value="Type I PLP-dependent aspartate aminotransferase-like (Major domain)"/>
    <property type="match status" value="1"/>
</dbReference>
<dbReference type="InterPro" id="IPR049315">
    <property type="entry name" value="GDC-P_N"/>
</dbReference>
<comment type="caution">
    <text evidence="3">The sequence shown here is derived from an EMBL/GenBank/DDBJ whole genome shotgun (WGS) entry which is preliminary data.</text>
</comment>
<dbReference type="GO" id="GO:0009116">
    <property type="term" value="P:nucleoside metabolic process"/>
    <property type="evidence" value="ECO:0007669"/>
    <property type="project" value="InterPro"/>
</dbReference>
<feature type="non-terminal residue" evidence="3">
    <location>
        <position position="286"/>
    </location>
</feature>